<dbReference type="Gene3D" id="3.40.50.150">
    <property type="entry name" value="Vaccinia Virus protein VP39"/>
    <property type="match status" value="2"/>
</dbReference>
<dbReference type="Gene3D" id="2.30.140.10">
    <property type="entry name" value="Spermidine synthase, tetramerisation domain"/>
    <property type="match status" value="1"/>
</dbReference>
<gene>
    <name evidence="5" type="ORF">MELLADRAFT_91581</name>
</gene>
<dbReference type="Pfam" id="PF17284">
    <property type="entry name" value="Spermine_synt_N"/>
    <property type="match status" value="1"/>
</dbReference>
<dbReference type="Pfam" id="PF16653">
    <property type="entry name" value="Sacchrp_dh_C"/>
    <property type="match status" value="1"/>
</dbReference>
<dbReference type="eggNOG" id="KOG0172">
    <property type="taxonomic scope" value="Eukaryota"/>
</dbReference>
<dbReference type="KEGG" id="mlr:MELLADRAFT_91581"/>
<evidence type="ECO:0000313" key="5">
    <source>
        <dbReference type="EMBL" id="EGF96926.1"/>
    </source>
</evidence>
<sequence length="577" mass="64150">MKTQSNTRLTHPSVQDGWFKEEIPLWPGQATSLQVKKVLHVDKSKFQDVLLFESVAHGNVPVLDGAIQCVEIDEFSYQEMIAHIPLNSHPNPEHFLFIGGGDGGVLREVLKYPVCQNRCAIDGFQALRDQVGKFDVIITDSSDPNEGPAQTLFGTPYFQFMKNALRPNGSISTQGECIWLPLPLIHSLIKGPKDLFPQVDYAYTSISTYPSGTIGFVVCSLDKDRNLKKPLRQVRNTRYYNKRVDEAAFVLPEFARATITAAKAGEAAPAIRAQFLPSTHPQKRKFSSLGLALLLNPLQITSFADLTTNQRLLAIHWPLPSFFLVEGLVRDANYISLDITDTAALDRAVLEHDLIISLIPYIHHASVIKSAIKYKKNFVTTSYVSPAMRALDQEAQQAGITVLNEIGLDPGINNLYTIKRIDEVHQEGGEVTGFISYCGGVLLALLDSAKLYSKGKLIKVAGQDLINYANPYFISPAFAFVPYPNRDSTPFIYFYAIPETETVVCGTMRYQGFPAFIKTLVDIGLLNEADQVYLKPDAQITWNEVTARVLGALTSSYLETNHSRCDYFCLSLNSSQI</sequence>
<dbReference type="InterPro" id="IPR005097">
    <property type="entry name" value="Sacchrp_dh_NADP-bd"/>
</dbReference>
<dbReference type="InterPro" id="IPR032095">
    <property type="entry name" value="Sacchrp_dh-like_C"/>
</dbReference>
<keyword evidence="6" id="KW-1185">Reference proteome</keyword>
<feature type="domain" description="PABS" evidence="4">
    <location>
        <begin position="16"/>
        <end position="221"/>
    </location>
</feature>
<dbReference type="GO" id="GO:0004766">
    <property type="term" value="F:spermidine synthase activity"/>
    <property type="evidence" value="ECO:0007669"/>
    <property type="project" value="TreeGrafter"/>
</dbReference>
<dbReference type="VEuPathDB" id="FungiDB:MELLADRAFT_91581"/>
<dbReference type="InterPro" id="IPR035246">
    <property type="entry name" value="Spermidine_synt_N"/>
</dbReference>
<dbReference type="Gene3D" id="3.30.360.10">
    <property type="entry name" value="Dihydrodipicolinate Reductase, domain 2"/>
    <property type="match status" value="1"/>
</dbReference>
<dbReference type="HOGENOM" id="CLU_016207_0_1_1"/>
<dbReference type="GO" id="GO:0005829">
    <property type="term" value="C:cytosol"/>
    <property type="evidence" value="ECO:0007669"/>
    <property type="project" value="TreeGrafter"/>
</dbReference>
<feature type="active site" description="Proton acceptor" evidence="3">
    <location>
        <position position="140"/>
    </location>
</feature>
<dbReference type="GO" id="GO:0008295">
    <property type="term" value="P:spermidine biosynthetic process"/>
    <property type="evidence" value="ECO:0007669"/>
    <property type="project" value="TreeGrafter"/>
</dbReference>
<comment type="similarity">
    <text evidence="1">Belongs to the spermidine/spermine synthase family.</text>
</comment>
<dbReference type="OrthoDB" id="10059875at2759"/>
<evidence type="ECO:0000259" key="4">
    <source>
        <dbReference type="PROSITE" id="PS51006"/>
    </source>
</evidence>
<evidence type="ECO:0000313" key="6">
    <source>
        <dbReference type="Proteomes" id="UP000001072"/>
    </source>
</evidence>
<accession>F4SEK0</accession>
<dbReference type="Proteomes" id="UP000001072">
    <property type="component" value="Unassembled WGS sequence"/>
</dbReference>
<name>F4SEK0_MELLP</name>
<keyword evidence="2 3" id="KW-0808">Transferase</keyword>
<dbReference type="eggNOG" id="KOG1562">
    <property type="taxonomic scope" value="Eukaryota"/>
</dbReference>
<dbReference type="AlphaFoldDB" id="F4SEK0"/>
<dbReference type="InterPro" id="IPR037163">
    <property type="entry name" value="Spermidine_synt_N_sf"/>
</dbReference>
<dbReference type="Gene3D" id="3.40.50.720">
    <property type="entry name" value="NAD(P)-binding Rossmann-like Domain"/>
    <property type="match status" value="1"/>
</dbReference>
<keyword evidence="3" id="KW-0620">Polyamine biosynthesis</keyword>
<organism evidence="6">
    <name type="scientific">Melampsora larici-populina (strain 98AG31 / pathotype 3-4-7)</name>
    <name type="common">Poplar leaf rust fungus</name>
    <dbReference type="NCBI Taxonomy" id="747676"/>
    <lineage>
        <taxon>Eukaryota</taxon>
        <taxon>Fungi</taxon>
        <taxon>Dikarya</taxon>
        <taxon>Basidiomycota</taxon>
        <taxon>Pucciniomycotina</taxon>
        <taxon>Pucciniomycetes</taxon>
        <taxon>Pucciniales</taxon>
        <taxon>Melampsoraceae</taxon>
        <taxon>Melampsora</taxon>
    </lineage>
</organism>
<dbReference type="EMBL" id="GL883480">
    <property type="protein sequence ID" value="EGF96926.1"/>
    <property type="molecule type" value="Genomic_DNA"/>
</dbReference>
<dbReference type="InterPro" id="IPR001045">
    <property type="entry name" value="Spermi_synthase"/>
</dbReference>
<dbReference type="RefSeq" id="XP_007419805.1">
    <property type="nucleotide sequence ID" value="XM_007419743.1"/>
</dbReference>
<dbReference type="InterPro" id="IPR029063">
    <property type="entry name" value="SAM-dependent_MTases_sf"/>
</dbReference>
<proteinExistence type="inferred from homology"/>
<evidence type="ECO:0000256" key="3">
    <source>
        <dbReference type="PROSITE-ProRule" id="PRU00354"/>
    </source>
</evidence>
<dbReference type="FunCoup" id="F4SEK0">
    <property type="interactions" value="308"/>
</dbReference>
<dbReference type="SUPFAM" id="SSF55347">
    <property type="entry name" value="Glyceraldehyde-3-phosphate dehydrogenase-like, C-terminal domain"/>
    <property type="match status" value="1"/>
</dbReference>
<dbReference type="GeneID" id="18935958"/>
<dbReference type="STRING" id="747676.F4SEK0"/>
<dbReference type="PROSITE" id="PS51006">
    <property type="entry name" value="PABS_2"/>
    <property type="match status" value="1"/>
</dbReference>
<dbReference type="InterPro" id="IPR030374">
    <property type="entry name" value="PABS"/>
</dbReference>
<dbReference type="PANTHER" id="PTHR11558">
    <property type="entry name" value="SPERMIDINE/SPERMINE SYNTHASE"/>
    <property type="match status" value="1"/>
</dbReference>
<dbReference type="SUPFAM" id="SSF51735">
    <property type="entry name" value="NAD(P)-binding Rossmann-fold domains"/>
    <property type="match status" value="1"/>
</dbReference>
<dbReference type="InParanoid" id="F4SEK0"/>
<dbReference type="HAMAP" id="MF_00198">
    <property type="entry name" value="Spermidine_synth"/>
    <property type="match status" value="1"/>
</dbReference>
<dbReference type="PANTHER" id="PTHR11558:SF11">
    <property type="entry name" value="SPERMIDINE SYNTHASE"/>
    <property type="match status" value="1"/>
</dbReference>
<dbReference type="Pfam" id="PF03435">
    <property type="entry name" value="Sacchrp_dh_NADP"/>
    <property type="match status" value="1"/>
</dbReference>
<dbReference type="SUPFAM" id="SSF53335">
    <property type="entry name" value="S-adenosyl-L-methionine-dependent methyltransferases"/>
    <property type="match status" value="1"/>
</dbReference>
<dbReference type="InterPro" id="IPR036291">
    <property type="entry name" value="NAD(P)-bd_dom_sf"/>
</dbReference>
<protein>
    <recommendedName>
        <fullName evidence="4">PABS domain-containing protein</fullName>
    </recommendedName>
</protein>
<evidence type="ECO:0000256" key="2">
    <source>
        <dbReference type="ARBA" id="ARBA00022679"/>
    </source>
</evidence>
<dbReference type="Pfam" id="PF01564">
    <property type="entry name" value="Spermine_synth"/>
    <property type="match status" value="2"/>
</dbReference>
<dbReference type="FunFam" id="2.30.140.10:FF:000001">
    <property type="entry name" value="SPE3p Spermidine synthase"/>
    <property type="match status" value="1"/>
</dbReference>
<evidence type="ECO:0000256" key="1">
    <source>
        <dbReference type="ARBA" id="ARBA00007867"/>
    </source>
</evidence>
<reference evidence="6" key="1">
    <citation type="journal article" date="2011" name="Proc. Natl. Acad. Sci. U.S.A.">
        <title>Obligate biotrophy features unraveled by the genomic analysis of rust fungi.</title>
        <authorList>
            <person name="Duplessis S."/>
            <person name="Cuomo C.A."/>
            <person name="Lin Y.-C."/>
            <person name="Aerts A."/>
            <person name="Tisserant E."/>
            <person name="Veneault-Fourrey C."/>
            <person name="Joly D.L."/>
            <person name="Hacquard S."/>
            <person name="Amselem J."/>
            <person name="Cantarel B.L."/>
            <person name="Chiu R."/>
            <person name="Coutinho P.M."/>
            <person name="Feau N."/>
            <person name="Field M."/>
            <person name="Frey P."/>
            <person name="Gelhaye E."/>
            <person name="Goldberg J."/>
            <person name="Grabherr M.G."/>
            <person name="Kodira C.D."/>
            <person name="Kohler A."/>
            <person name="Kuees U."/>
            <person name="Lindquist E.A."/>
            <person name="Lucas S.M."/>
            <person name="Mago R."/>
            <person name="Mauceli E."/>
            <person name="Morin E."/>
            <person name="Murat C."/>
            <person name="Pangilinan J.L."/>
            <person name="Park R."/>
            <person name="Pearson M."/>
            <person name="Quesneville H."/>
            <person name="Rouhier N."/>
            <person name="Sakthikumar S."/>
            <person name="Salamov A.A."/>
            <person name="Schmutz J."/>
            <person name="Selles B."/>
            <person name="Shapiro H."/>
            <person name="Tanguay P."/>
            <person name="Tuskan G.A."/>
            <person name="Henrissat B."/>
            <person name="Van de Peer Y."/>
            <person name="Rouze P."/>
            <person name="Ellis J.G."/>
            <person name="Dodds P.N."/>
            <person name="Schein J.E."/>
            <person name="Zhong S."/>
            <person name="Hamelin R.C."/>
            <person name="Grigoriev I.V."/>
            <person name="Szabo L.J."/>
            <person name="Martin F."/>
        </authorList>
    </citation>
    <scope>NUCLEOTIDE SEQUENCE [LARGE SCALE GENOMIC DNA]</scope>
    <source>
        <strain evidence="6">98AG31 / pathotype 3-4-7</strain>
    </source>
</reference>